<dbReference type="InterPro" id="IPR029060">
    <property type="entry name" value="PIN-like_dom_sf"/>
</dbReference>
<feature type="region of interest" description="Disordered" evidence="3">
    <location>
        <begin position="513"/>
        <end position="894"/>
    </location>
</feature>
<evidence type="ECO:0000259" key="4">
    <source>
        <dbReference type="SMART" id="SM00484"/>
    </source>
</evidence>
<dbReference type="Pfam" id="PF00867">
    <property type="entry name" value="XPG_I"/>
    <property type="match status" value="1"/>
</dbReference>
<proteinExistence type="predicted"/>
<dbReference type="InterPro" id="IPR041177">
    <property type="entry name" value="GEN1_C"/>
</dbReference>
<feature type="compositionally biased region" description="Polar residues" evidence="3">
    <location>
        <begin position="606"/>
        <end position="616"/>
    </location>
</feature>
<evidence type="ECO:0000256" key="1">
    <source>
        <dbReference type="ARBA" id="ARBA00022722"/>
    </source>
</evidence>
<dbReference type="SMART" id="SM00485">
    <property type="entry name" value="XPGN"/>
    <property type="match status" value="1"/>
</dbReference>
<dbReference type="CDD" id="cd09870">
    <property type="entry name" value="PIN_YEN1"/>
    <property type="match status" value="1"/>
</dbReference>
<reference evidence="6 7" key="1">
    <citation type="submission" date="2024-01" db="EMBL/GenBank/DDBJ databases">
        <title>A draft genome for the cacao thread blight pathogen Marasmiellus scandens.</title>
        <authorList>
            <person name="Baruah I.K."/>
            <person name="Leung J."/>
            <person name="Bukari Y."/>
            <person name="Amoako-Attah I."/>
            <person name="Meinhardt L.W."/>
            <person name="Bailey B.A."/>
            <person name="Cohen S.P."/>
        </authorList>
    </citation>
    <scope>NUCLEOTIDE SEQUENCE [LARGE SCALE GENOMIC DNA]</scope>
    <source>
        <strain evidence="6 7">GH-19</strain>
    </source>
</reference>
<feature type="compositionally biased region" description="Low complexity" evidence="3">
    <location>
        <begin position="584"/>
        <end position="598"/>
    </location>
</feature>
<dbReference type="Proteomes" id="UP001498398">
    <property type="component" value="Unassembled WGS sequence"/>
</dbReference>
<feature type="compositionally biased region" description="Basic residues" evidence="3">
    <location>
        <begin position="755"/>
        <end position="765"/>
    </location>
</feature>
<feature type="compositionally biased region" description="Polar residues" evidence="3">
    <location>
        <begin position="799"/>
        <end position="814"/>
    </location>
</feature>
<evidence type="ECO:0000256" key="3">
    <source>
        <dbReference type="SAM" id="MobiDB-lite"/>
    </source>
</evidence>
<feature type="domain" description="XPG N-terminal" evidence="5">
    <location>
        <begin position="1"/>
        <end position="99"/>
    </location>
</feature>
<dbReference type="InterPro" id="IPR037316">
    <property type="entry name" value="Yen1_H3TH"/>
</dbReference>
<dbReference type="InterPro" id="IPR006086">
    <property type="entry name" value="XPG-I_dom"/>
</dbReference>
<evidence type="ECO:0000313" key="7">
    <source>
        <dbReference type="Proteomes" id="UP001498398"/>
    </source>
</evidence>
<dbReference type="CDD" id="cd09906">
    <property type="entry name" value="H3TH_YEN1"/>
    <property type="match status" value="1"/>
</dbReference>
<dbReference type="InterPro" id="IPR006085">
    <property type="entry name" value="XPG_DNA_repair_N"/>
</dbReference>
<gene>
    <name evidence="6" type="ORF">VKT23_001762</name>
</gene>
<name>A0ABR1K0D8_9AGAR</name>
<feature type="compositionally biased region" description="Acidic residues" evidence="3">
    <location>
        <begin position="448"/>
        <end position="465"/>
    </location>
</feature>
<dbReference type="Pfam" id="PF00752">
    <property type="entry name" value="XPG_N"/>
    <property type="match status" value="1"/>
</dbReference>
<evidence type="ECO:0000259" key="5">
    <source>
        <dbReference type="SMART" id="SM00485"/>
    </source>
</evidence>
<feature type="compositionally biased region" description="Polar residues" evidence="3">
    <location>
        <begin position="628"/>
        <end position="638"/>
    </location>
</feature>
<dbReference type="Pfam" id="PF18380">
    <property type="entry name" value="GEN1_C"/>
    <property type="match status" value="1"/>
</dbReference>
<keyword evidence="1" id="KW-0540">Nuclease</keyword>
<dbReference type="InterPro" id="IPR036279">
    <property type="entry name" value="5-3_exonuclease_C_sf"/>
</dbReference>
<dbReference type="PANTHER" id="PTHR11081">
    <property type="entry name" value="FLAP ENDONUCLEASE FAMILY MEMBER"/>
    <property type="match status" value="1"/>
</dbReference>
<protein>
    <recommendedName>
        <fullName evidence="8">XPG-I domain-containing protein</fullName>
    </recommendedName>
</protein>
<dbReference type="PRINTS" id="PR00853">
    <property type="entry name" value="XPGRADSUPER"/>
</dbReference>
<feature type="compositionally biased region" description="Basic residues" evidence="3">
    <location>
        <begin position="519"/>
        <end position="539"/>
    </location>
</feature>
<dbReference type="EMBL" id="JBANRG010000002">
    <property type="protein sequence ID" value="KAK7470333.1"/>
    <property type="molecule type" value="Genomic_DNA"/>
</dbReference>
<dbReference type="SUPFAM" id="SSF88723">
    <property type="entry name" value="PIN domain-like"/>
    <property type="match status" value="1"/>
</dbReference>
<feature type="compositionally biased region" description="Low complexity" evidence="3">
    <location>
        <begin position="823"/>
        <end position="835"/>
    </location>
</feature>
<organism evidence="6 7">
    <name type="scientific">Marasmiellus scandens</name>
    <dbReference type="NCBI Taxonomy" id="2682957"/>
    <lineage>
        <taxon>Eukaryota</taxon>
        <taxon>Fungi</taxon>
        <taxon>Dikarya</taxon>
        <taxon>Basidiomycota</taxon>
        <taxon>Agaricomycotina</taxon>
        <taxon>Agaricomycetes</taxon>
        <taxon>Agaricomycetidae</taxon>
        <taxon>Agaricales</taxon>
        <taxon>Marasmiineae</taxon>
        <taxon>Omphalotaceae</taxon>
        <taxon>Marasmiellus</taxon>
    </lineage>
</organism>
<accession>A0ABR1K0D8</accession>
<dbReference type="Gene3D" id="3.40.50.1010">
    <property type="entry name" value="5'-nuclease"/>
    <property type="match status" value="2"/>
</dbReference>
<evidence type="ECO:0000313" key="6">
    <source>
        <dbReference type="EMBL" id="KAK7470333.1"/>
    </source>
</evidence>
<evidence type="ECO:0000256" key="2">
    <source>
        <dbReference type="ARBA" id="ARBA00022801"/>
    </source>
</evidence>
<feature type="region of interest" description="Disordered" evidence="3">
    <location>
        <begin position="447"/>
        <end position="478"/>
    </location>
</feature>
<dbReference type="SMART" id="SM00484">
    <property type="entry name" value="XPGI"/>
    <property type="match status" value="1"/>
</dbReference>
<comment type="caution">
    <text evidence="6">The sequence shown here is derived from an EMBL/GenBank/DDBJ whole genome shotgun (WGS) entry which is preliminary data.</text>
</comment>
<dbReference type="SUPFAM" id="SSF47807">
    <property type="entry name" value="5' to 3' exonuclease, C-terminal subdomain"/>
    <property type="match status" value="1"/>
</dbReference>
<evidence type="ECO:0008006" key="8">
    <source>
        <dbReference type="Google" id="ProtNLM"/>
    </source>
</evidence>
<feature type="domain" description="XPG-I" evidence="4">
    <location>
        <begin position="109"/>
        <end position="176"/>
    </location>
</feature>
<sequence length="909" mass="100133">MGVPGLWGLLQSAQSTTTLTALSLIKFNTQRRGYRVGIDASIWFFHAEYGKEGENPELRTLFFRCAQLMNHGFLPLFVFDGPKRPDFKRGKRINKSAHKLVTGMQAIIEAFGFEYRTAPGEAEAELAWLNRIGIIDGILSDDVDTFLFGARTVIRNHSSTHPSAAGSSSIEKNMVVIYNLPQPDNSGFDPEDLIFIALCSGGDYDSTGIPSCGIKFAHGLAQAGFGKTLHKAALDYAHGDDSEEDLEEFLVGWRRDIAHELRTNASGFLPTKKPSLADKIPSTFPNVKVLMSYVCPETSESRGRAERYRDLDKDGGWLKKDPSLPMLAEKCEFYFEWGFEESIIKRFGTVIFHGLILRILRRVILFRDNNPEDDLDTITDTFLQQNFSSPSYELATYADASLPFVKKIHSTRQHASTSQTLEYRLEINPSFLVRLISSGVKGIRRPDDVDEWASDDEGDSDDTNSDNEKGKTKKGKKAYKDPLEPLRIWVPAVLVRNALPKLTEDFEEALRRKEEKKAGNGRKRKTSPSKSRPKATTKTKAKENLPVDAAVPKLSKKGKDKHKSTLDVGISDGEYDLNALQPPSASAASSSKARLWASSDEEEPLSRTSKSLNARPQSKGPVAKSQGHEITSFFNASKPNAPLQGKSKGTKKSPSTGSTSYEPASPSKIVSALNVMLSRREKPAVDSSGDEGYKRPQPEPFPMLDPLDDDPFLSDDIPPPIPPETPSTRDAYPDPSSDDLSDTFPPSEQLDKSPRKSTSHLPRKPSAKDAADDKVQVKRTIKDVQHPARVQYRRAASPTPASRTPNKTLVSMNGGTKILSGRSSSPIDISDIASDSDGEAPVAPKFKPIPTTIQPVAKERRRSVLSKPVPAASNRLAAGRKDRRPLEVARAKARSKTDAPALLDIIDLT</sequence>
<keyword evidence="7" id="KW-1185">Reference proteome</keyword>
<dbReference type="PANTHER" id="PTHR11081:SF75">
    <property type="entry name" value="ENDONUCLEASE, PUTATIVE (AFU_ORTHOLOGUE AFUA_3G13260)-RELATED"/>
    <property type="match status" value="1"/>
</dbReference>
<keyword evidence="2" id="KW-0378">Hydrolase</keyword>
<feature type="compositionally biased region" description="Basic and acidic residues" evidence="3">
    <location>
        <begin position="766"/>
        <end position="786"/>
    </location>
</feature>
<dbReference type="InterPro" id="IPR006084">
    <property type="entry name" value="XPG/Rad2"/>
</dbReference>